<feature type="compositionally biased region" description="Low complexity" evidence="1">
    <location>
        <begin position="44"/>
        <end position="59"/>
    </location>
</feature>
<name>A0A453GTH0_AEGTS</name>
<dbReference type="Proteomes" id="UP000015105">
    <property type="component" value="Chromosome 3D"/>
</dbReference>
<reference evidence="2" key="3">
    <citation type="journal article" date="2017" name="Nature">
        <title>Genome sequence of the progenitor of the wheat D genome Aegilops tauschii.</title>
        <authorList>
            <person name="Luo M.C."/>
            <person name="Gu Y.Q."/>
            <person name="Puiu D."/>
            <person name="Wang H."/>
            <person name="Twardziok S.O."/>
            <person name="Deal K.R."/>
            <person name="Huo N."/>
            <person name="Zhu T."/>
            <person name="Wang L."/>
            <person name="Wang Y."/>
            <person name="McGuire P.E."/>
            <person name="Liu S."/>
            <person name="Long H."/>
            <person name="Ramasamy R.K."/>
            <person name="Rodriguez J.C."/>
            <person name="Van S.L."/>
            <person name="Yuan L."/>
            <person name="Wang Z."/>
            <person name="Xia Z."/>
            <person name="Xiao L."/>
            <person name="Anderson O.D."/>
            <person name="Ouyang S."/>
            <person name="Liang Y."/>
            <person name="Zimin A.V."/>
            <person name="Pertea G."/>
            <person name="Qi P."/>
            <person name="Bennetzen J.L."/>
            <person name="Dai X."/>
            <person name="Dawson M.W."/>
            <person name="Muller H.G."/>
            <person name="Kugler K."/>
            <person name="Rivarola-Duarte L."/>
            <person name="Spannagl M."/>
            <person name="Mayer K.F.X."/>
            <person name="Lu F.H."/>
            <person name="Bevan M.W."/>
            <person name="Leroy P."/>
            <person name="Li P."/>
            <person name="You F.M."/>
            <person name="Sun Q."/>
            <person name="Liu Z."/>
            <person name="Lyons E."/>
            <person name="Wicker T."/>
            <person name="Salzberg S.L."/>
            <person name="Devos K.M."/>
            <person name="Dvorak J."/>
        </authorList>
    </citation>
    <scope>NUCLEOTIDE SEQUENCE [LARGE SCALE GENOMIC DNA]</scope>
    <source>
        <strain evidence="2">cv. AL8/78</strain>
    </source>
</reference>
<dbReference type="Gramene" id="AET3Gv21200800.19">
    <property type="protein sequence ID" value="AET3Gv21200800.19"/>
    <property type="gene ID" value="AET3Gv21200800"/>
</dbReference>
<accession>A0A453GTH0</accession>
<feature type="compositionally biased region" description="Low complexity" evidence="1">
    <location>
        <begin position="73"/>
        <end position="92"/>
    </location>
</feature>
<evidence type="ECO:0000256" key="1">
    <source>
        <dbReference type="SAM" id="MobiDB-lite"/>
    </source>
</evidence>
<keyword evidence="3" id="KW-1185">Reference proteome</keyword>
<evidence type="ECO:0000313" key="2">
    <source>
        <dbReference type="EnsemblPlants" id="AET3Gv21200800.19"/>
    </source>
</evidence>
<organism evidence="2 3">
    <name type="scientific">Aegilops tauschii subsp. strangulata</name>
    <name type="common">Goatgrass</name>
    <dbReference type="NCBI Taxonomy" id="200361"/>
    <lineage>
        <taxon>Eukaryota</taxon>
        <taxon>Viridiplantae</taxon>
        <taxon>Streptophyta</taxon>
        <taxon>Embryophyta</taxon>
        <taxon>Tracheophyta</taxon>
        <taxon>Spermatophyta</taxon>
        <taxon>Magnoliopsida</taxon>
        <taxon>Liliopsida</taxon>
        <taxon>Poales</taxon>
        <taxon>Poaceae</taxon>
        <taxon>BOP clade</taxon>
        <taxon>Pooideae</taxon>
        <taxon>Triticodae</taxon>
        <taxon>Triticeae</taxon>
        <taxon>Triticinae</taxon>
        <taxon>Aegilops</taxon>
    </lineage>
</organism>
<dbReference type="AlphaFoldDB" id="A0A453GTH0"/>
<evidence type="ECO:0000313" key="3">
    <source>
        <dbReference type="Proteomes" id="UP000015105"/>
    </source>
</evidence>
<reference evidence="3" key="1">
    <citation type="journal article" date="2014" name="Science">
        <title>Ancient hybridizations among the ancestral genomes of bread wheat.</title>
        <authorList>
            <consortium name="International Wheat Genome Sequencing Consortium,"/>
            <person name="Marcussen T."/>
            <person name="Sandve S.R."/>
            <person name="Heier L."/>
            <person name="Spannagl M."/>
            <person name="Pfeifer M."/>
            <person name="Jakobsen K.S."/>
            <person name="Wulff B.B."/>
            <person name="Steuernagel B."/>
            <person name="Mayer K.F."/>
            <person name="Olsen O.A."/>
        </authorList>
    </citation>
    <scope>NUCLEOTIDE SEQUENCE [LARGE SCALE GENOMIC DNA]</scope>
    <source>
        <strain evidence="3">cv. AL8/78</strain>
    </source>
</reference>
<protein>
    <submittedName>
        <fullName evidence="2">Uncharacterized protein</fullName>
    </submittedName>
</protein>
<feature type="region of interest" description="Disordered" evidence="1">
    <location>
        <begin position="44"/>
        <end position="93"/>
    </location>
</feature>
<feature type="region of interest" description="Disordered" evidence="1">
    <location>
        <begin position="117"/>
        <end position="140"/>
    </location>
</feature>
<reference evidence="3" key="2">
    <citation type="journal article" date="2017" name="Nat. Plants">
        <title>The Aegilops tauschii genome reveals multiple impacts of transposons.</title>
        <authorList>
            <person name="Zhao G."/>
            <person name="Zou C."/>
            <person name="Li K."/>
            <person name="Wang K."/>
            <person name="Li T."/>
            <person name="Gao L."/>
            <person name="Zhang X."/>
            <person name="Wang H."/>
            <person name="Yang Z."/>
            <person name="Liu X."/>
            <person name="Jiang W."/>
            <person name="Mao L."/>
            <person name="Kong X."/>
            <person name="Jiao Y."/>
            <person name="Jia J."/>
        </authorList>
    </citation>
    <scope>NUCLEOTIDE SEQUENCE [LARGE SCALE GENOMIC DNA]</scope>
    <source>
        <strain evidence="3">cv. AL8/78</strain>
    </source>
</reference>
<sequence length="155" mass="17479">KKKTFTPTGSIYDLFFPSKKKHSTIFCGNRRWFDSSQPPLRCHSLSSAADLSPSDASRSGLRRARDSLRSTAPRCRCLRPSPRRSSASFPQPEWIQDKFETQPAPLRWPSPLLSFTGAGTSPPTKHRSSTLSLSRNGTAGPRKYMFRFSQQTCNR</sequence>
<proteinExistence type="predicted"/>
<reference evidence="2" key="4">
    <citation type="submission" date="2019-03" db="UniProtKB">
        <authorList>
            <consortium name="EnsemblPlants"/>
        </authorList>
    </citation>
    <scope>IDENTIFICATION</scope>
</reference>
<dbReference type="EnsemblPlants" id="AET3Gv21200800.19">
    <property type="protein sequence ID" value="AET3Gv21200800.19"/>
    <property type="gene ID" value="AET3Gv21200800"/>
</dbReference>
<feature type="compositionally biased region" description="Polar residues" evidence="1">
    <location>
        <begin position="117"/>
        <end position="137"/>
    </location>
</feature>
<reference evidence="2" key="5">
    <citation type="journal article" date="2021" name="G3 (Bethesda)">
        <title>Aegilops tauschii genome assembly Aet v5.0 features greater sequence contiguity and improved annotation.</title>
        <authorList>
            <person name="Wang L."/>
            <person name="Zhu T."/>
            <person name="Rodriguez J.C."/>
            <person name="Deal K.R."/>
            <person name="Dubcovsky J."/>
            <person name="McGuire P.E."/>
            <person name="Lux T."/>
            <person name="Spannagl M."/>
            <person name="Mayer K.F.X."/>
            <person name="Baldrich P."/>
            <person name="Meyers B.C."/>
            <person name="Huo N."/>
            <person name="Gu Y.Q."/>
            <person name="Zhou H."/>
            <person name="Devos K.M."/>
            <person name="Bennetzen J.L."/>
            <person name="Unver T."/>
            <person name="Budak H."/>
            <person name="Gulick P.J."/>
            <person name="Galiba G."/>
            <person name="Kalapos B."/>
            <person name="Nelson D.R."/>
            <person name="Li P."/>
            <person name="You F.M."/>
            <person name="Luo M.C."/>
            <person name="Dvorak J."/>
        </authorList>
    </citation>
    <scope>NUCLEOTIDE SEQUENCE [LARGE SCALE GENOMIC DNA]</scope>
    <source>
        <strain evidence="2">cv. AL8/78</strain>
    </source>
</reference>